<organism evidence="3 4">
    <name type="scientific">Paenibacillus nuruki</name>
    <dbReference type="NCBI Taxonomy" id="1886670"/>
    <lineage>
        <taxon>Bacteria</taxon>
        <taxon>Bacillati</taxon>
        <taxon>Bacillota</taxon>
        <taxon>Bacilli</taxon>
        <taxon>Bacillales</taxon>
        <taxon>Paenibacillaceae</taxon>
        <taxon>Paenibacillus</taxon>
    </lineage>
</organism>
<sequence length="478" mass="54760">MQIEVNVSEQALTSKKNIIIAHPSASFAEQLKMHFVNEGVNVLGVYVTSEHLLEELYHFKEENKFTVDAIFLSSSLCKKMRDKKLEVFADVTAKIREDFGRSTIIVLSDEVTNHPLHAELVSLGIYNLIVKTKDKSSEINIKQLINYIDVPMEYYEVKKYKDFDTNISWRKFVNHKNDINIEHHKSGTSHSVEPVADSQERKPETEEVVTTSKEKPKKSITPKVQQKSTPDFLMNAEEENWILPAAKPKILIQEKIIGKSIIAVTGTTRGVGTTHTAIAIANYLSERGYKVKLLECNGSTDFEKIEQAYHGSKSIITTSRTFEINGVVYVKDLEKEDYISHFVSEHTHYVLDIGKLEKSEFEEEFHRASCQIIVASGSEWKQHEIHSFIEQHEENDQSRWNFAVNLVEQIIIKDLKSAMPNHQFIRLGYYPDPFVVDDDTSQTLTQLLDLPKLKNKWMKLGLISMGIILLLLILILLK</sequence>
<dbReference type="RefSeq" id="WP_069329966.1">
    <property type="nucleotide sequence ID" value="NZ_MDER01000106.1"/>
</dbReference>
<keyword evidence="3" id="KW-0808">Transferase</keyword>
<protein>
    <submittedName>
        <fullName evidence="3">Non-specific serine/threonine protein kinase</fullName>
        <ecNumber evidence="3">2.7.11.1</ecNumber>
    </submittedName>
</protein>
<keyword evidence="2" id="KW-0472">Membrane</keyword>
<evidence type="ECO:0000313" key="3">
    <source>
        <dbReference type="EMBL" id="ODP25999.1"/>
    </source>
</evidence>
<dbReference type="EC" id="2.7.11.1" evidence="3"/>
<gene>
    <name evidence="3" type="ORF">PTI45_04669</name>
</gene>
<dbReference type="InterPro" id="IPR027417">
    <property type="entry name" value="P-loop_NTPase"/>
</dbReference>
<evidence type="ECO:0000313" key="4">
    <source>
        <dbReference type="Proteomes" id="UP000094578"/>
    </source>
</evidence>
<keyword evidence="2" id="KW-0812">Transmembrane</keyword>
<proteinExistence type="predicted"/>
<comment type="caution">
    <text evidence="3">The sequence shown here is derived from an EMBL/GenBank/DDBJ whole genome shotgun (WGS) entry which is preliminary data.</text>
</comment>
<dbReference type="Proteomes" id="UP000094578">
    <property type="component" value="Unassembled WGS sequence"/>
</dbReference>
<accession>A0A1E3KWT3</accession>
<dbReference type="SUPFAM" id="SSF52540">
    <property type="entry name" value="P-loop containing nucleoside triphosphate hydrolases"/>
    <property type="match status" value="2"/>
</dbReference>
<dbReference type="GO" id="GO:0004674">
    <property type="term" value="F:protein serine/threonine kinase activity"/>
    <property type="evidence" value="ECO:0007669"/>
    <property type="project" value="UniProtKB-KW"/>
</dbReference>
<keyword evidence="3" id="KW-0418">Kinase</keyword>
<keyword evidence="4" id="KW-1185">Reference proteome</keyword>
<feature type="region of interest" description="Disordered" evidence="1">
    <location>
        <begin position="182"/>
        <end position="226"/>
    </location>
</feature>
<evidence type="ECO:0000256" key="2">
    <source>
        <dbReference type="SAM" id="Phobius"/>
    </source>
</evidence>
<keyword evidence="2" id="KW-1133">Transmembrane helix</keyword>
<dbReference type="Gene3D" id="3.40.50.300">
    <property type="entry name" value="P-loop containing nucleotide triphosphate hydrolases"/>
    <property type="match status" value="1"/>
</dbReference>
<dbReference type="STRING" id="1886670.PTI45_04669"/>
<name>A0A1E3KWT3_9BACL</name>
<feature type="transmembrane region" description="Helical" evidence="2">
    <location>
        <begin position="457"/>
        <end position="477"/>
    </location>
</feature>
<keyword evidence="3" id="KW-0723">Serine/threonine-protein kinase</keyword>
<evidence type="ECO:0000256" key="1">
    <source>
        <dbReference type="SAM" id="MobiDB-lite"/>
    </source>
</evidence>
<dbReference type="EMBL" id="MDER01000106">
    <property type="protein sequence ID" value="ODP25999.1"/>
    <property type="molecule type" value="Genomic_DNA"/>
</dbReference>
<reference evidence="3 4" key="1">
    <citation type="submission" date="2016-08" db="EMBL/GenBank/DDBJ databases">
        <title>Genome sequencing of Paenibacillus sp. TI45-13ar, isolated from Korean traditional nuruk.</title>
        <authorList>
            <person name="Kim S.-J."/>
        </authorList>
    </citation>
    <scope>NUCLEOTIDE SEQUENCE [LARGE SCALE GENOMIC DNA]</scope>
    <source>
        <strain evidence="3 4">TI45-13ar</strain>
    </source>
</reference>
<dbReference type="AlphaFoldDB" id="A0A1E3KWT3"/>